<proteinExistence type="predicted"/>
<name>A0ABW5EN50_9BURK</name>
<dbReference type="Pfam" id="PF04233">
    <property type="entry name" value="Phage_Mu_F"/>
    <property type="match status" value="1"/>
</dbReference>
<reference evidence="3" key="1">
    <citation type="journal article" date="2019" name="Int. J. Syst. Evol. Microbiol.">
        <title>The Global Catalogue of Microorganisms (GCM) 10K type strain sequencing project: providing services to taxonomists for standard genome sequencing and annotation.</title>
        <authorList>
            <consortium name="The Broad Institute Genomics Platform"/>
            <consortium name="The Broad Institute Genome Sequencing Center for Infectious Disease"/>
            <person name="Wu L."/>
            <person name="Ma J."/>
        </authorList>
    </citation>
    <scope>NUCLEOTIDE SEQUENCE [LARGE SCALE GENOMIC DNA]</scope>
    <source>
        <strain evidence="3">CCUG 62793</strain>
    </source>
</reference>
<evidence type="ECO:0000313" key="2">
    <source>
        <dbReference type="EMBL" id="MFD2317982.1"/>
    </source>
</evidence>
<organism evidence="2 3">
    <name type="scientific">Delftia deserti</name>
    <dbReference type="NCBI Taxonomy" id="1651218"/>
    <lineage>
        <taxon>Bacteria</taxon>
        <taxon>Pseudomonadati</taxon>
        <taxon>Pseudomonadota</taxon>
        <taxon>Betaproteobacteria</taxon>
        <taxon>Burkholderiales</taxon>
        <taxon>Comamonadaceae</taxon>
        <taxon>Delftia</taxon>
    </lineage>
</organism>
<protein>
    <submittedName>
        <fullName evidence="2">Phage minor head protein</fullName>
    </submittedName>
</protein>
<dbReference type="RefSeq" id="WP_380104691.1">
    <property type="nucleotide sequence ID" value="NZ_JBHSIH010000001.1"/>
</dbReference>
<dbReference type="InterPro" id="IPR006528">
    <property type="entry name" value="Phage_head_morphogenesis_dom"/>
</dbReference>
<accession>A0ABW5EN50</accession>
<evidence type="ECO:0000313" key="3">
    <source>
        <dbReference type="Proteomes" id="UP001597287"/>
    </source>
</evidence>
<feature type="domain" description="Phage head morphogenesis" evidence="1">
    <location>
        <begin position="99"/>
        <end position="189"/>
    </location>
</feature>
<comment type="caution">
    <text evidence="2">The sequence shown here is derived from an EMBL/GenBank/DDBJ whole genome shotgun (WGS) entry which is preliminary data.</text>
</comment>
<gene>
    <name evidence="2" type="ORF">ACFSPV_04655</name>
</gene>
<sequence length="290" mass="33396">MSAASDFAELHKLTPAEAVAWLQGRGKLARSYAWQDIWEDEHSVQFTISRLARLDLLQGVYDAIVESVQGNLSRRDFMRDVEELLTRAGWWGIKAVKDPLDGEIKRTRFDPARLKLIYDTNTRQAYATGLWERVERSKRTHPYVRYITRRDERVRASHRAWDNLVLPVDDLFWRTHWPPNGWRCRCRVMSMSQRDYDKGYTLERSGAEYDSDAPAVRKPLNKQAPEVRMHEYVNPRSGEVQEVPQGIDPGFAYNPGQARKQALQGQVDAKLRAASPDLASAARRAGLSKE</sequence>
<dbReference type="EMBL" id="JBHUIG010000003">
    <property type="protein sequence ID" value="MFD2317982.1"/>
    <property type="molecule type" value="Genomic_DNA"/>
</dbReference>
<evidence type="ECO:0000259" key="1">
    <source>
        <dbReference type="Pfam" id="PF04233"/>
    </source>
</evidence>
<keyword evidence="3" id="KW-1185">Reference proteome</keyword>
<dbReference type="NCBIfam" id="TIGR01641">
    <property type="entry name" value="phageSPP1_gp7"/>
    <property type="match status" value="1"/>
</dbReference>
<dbReference type="Proteomes" id="UP001597287">
    <property type="component" value="Unassembled WGS sequence"/>
</dbReference>